<comment type="subcellular location">
    <subcellularLocation>
        <location evidence="2">Cytoplasm</location>
    </subcellularLocation>
    <subcellularLocation>
        <location evidence="1">Nucleus</location>
    </subcellularLocation>
</comment>
<accession>A0AAI9SWZ7</accession>
<evidence type="ECO:0000256" key="6">
    <source>
        <dbReference type="ARBA" id="ARBA00023242"/>
    </source>
</evidence>
<evidence type="ECO:0000313" key="8">
    <source>
        <dbReference type="EMBL" id="KAI3404654.2"/>
    </source>
</evidence>
<reference evidence="8" key="1">
    <citation type="journal article" date="2022" name="DNA Res.">
        <title>Genome analysis of five recently described species of the CUG-Ser clade uncovers Candida theae as a new hybrid lineage with pathogenic potential in the Candida parapsilosis species complex.</title>
        <authorList>
            <person name="Mixao V."/>
            <person name="Del Olmo V."/>
            <person name="Hegedusova E."/>
            <person name="Saus E."/>
            <person name="Pryszcz L."/>
            <person name="Cillingova A."/>
            <person name="Nosek J."/>
            <person name="Gabaldon T."/>
        </authorList>
    </citation>
    <scope>NUCLEOTIDE SEQUENCE</scope>
    <source>
        <strain evidence="8">CBS 10844</strain>
    </source>
</reference>
<keyword evidence="6" id="KW-0539">Nucleus</keyword>
<feature type="region of interest" description="Disordered" evidence="7">
    <location>
        <begin position="1066"/>
        <end position="1090"/>
    </location>
</feature>
<dbReference type="PANTHER" id="PTHR21575">
    <property type="entry name" value="PROTEIN HID1"/>
    <property type="match status" value="1"/>
</dbReference>
<evidence type="ECO:0000313" key="9">
    <source>
        <dbReference type="Proteomes" id="UP001202479"/>
    </source>
</evidence>
<dbReference type="GO" id="GO:0000138">
    <property type="term" value="C:Golgi trans cisterna"/>
    <property type="evidence" value="ECO:0007669"/>
    <property type="project" value="TreeGrafter"/>
</dbReference>
<feature type="compositionally biased region" description="Low complexity" evidence="7">
    <location>
        <begin position="1066"/>
        <end position="1087"/>
    </location>
</feature>
<evidence type="ECO:0000256" key="7">
    <source>
        <dbReference type="SAM" id="MobiDB-lite"/>
    </source>
</evidence>
<protein>
    <recommendedName>
        <fullName evidence="4">Protein LOT5</fullName>
    </recommendedName>
</protein>
<evidence type="ECO:0000256" key="2">
    <source>
        <dbReference type="ARBA" id="ARBA00004496"/>
    </source>
</evidence>
<dbReference type="AlphaFoldDB" id="A0AAI9SWZ7"/>
<feature type="region of interest" description="Disordered" evidence="7">
    <location>
        <begin position="905"/>
        <end position="924"/>
    </location>
</feature>
<comment type="caution">
    <text evidence="8">The sequence shown here is derived from an EMBL/GenBank/DDBJ whole genome shotgun (WGS) entry which is preliminary data.</text>
</comment>
<feature type="compositionally biased region" description="Polar residues" evidence="7">
    <location>
        <begin position="1161"/>
        <end position="1171"/>
    </location>
</feature>
<dbReference type="EMBL" id="JAHUZD010000090">
    <property type="protein sequence ID" value="KAI3404654.2"/>
    <property type="molecule type" value="Genomic_DNA"/>
</dbReference>
<dbReference type="GO" id="GO:0005797">
    <property type="term" value="C:Golgi medial cisterna"/>
    <property type="evidence" value="ECO:0007669"/>
    <property type="project" value="TreeGrafter"/>
</dbReference>
<evidence type="ECO:0000256" key="4">
    <source>
        <dbReference type="ARBA" id="ARBA00015935"/>
    </source>
</evidence>
<feature type="compositionally biased region" description="Acidic residues" evidence="7">
    <location>
        <begin position="171"/>
        <end position="183"/>
    </location>
</feature>
<keyword evidence="5" id="KW-0963">Cytoplasm</keyword>
<dbReference type="Proteomes" id="UP001202479">
    <property type="component" value="Unassembled WGS sequence"/>
</dbReference>
<dbReference type="Pfam" id="PF12722">
    <property type="entry name" value="Hid1"/>
    <property type="match status" value="2"/>
</dbReference>
<dbReference type="InterPro" id="IPR039924">
    <property type="entry name" value="ICln/Lot5/Saf5"/>
</dbReference>
<dbReference type="Gene3D" id="2.30.29.30">
    <property type="entry name" value="Pleckstrin-homology domain (PH domain)/Phosphotyrosine-binding domain (PTB)"/>
    <property type="match status" value="1"/>
</dbReference>
<feature type="compositionally biased region" description="Basic and acidic residues" evidence="7">
    <location>
        <begin position="915"/>
        <end position="924"/>
    </location>
</feature>
<organism evidence="8 9">
    <name type="scientific">Candida oxycetoniae</name>
    <dbReference type="NCBI Taxonomy" id="497107"/>
    <lineage>
        <taxon>Eukaryota</taxon>
        <taxon>Fungi</taxon>
        <taxon>Dikarya</taxon>
        <taxon>Ascomycota</taxon>
        <taxon>Saccharomycotina</taxon>
        <taxon>Pichiomycetes</taxon>
        <taxon>Debaryomycetaceae</taxon>
        <taxon>Candida/Lodderomyces clade</taxon>
        <taxon>Candida</taxon>
    </lineage>
</organism>
<dbReference type="GeneID" id="73380167"/>
<dbReference type="InterPro" id="IPR011993">
    <property type="entry name" value="PH-like_dom_sf"/>
</dbReference>
<evidence type="ECO:0000256" key="1">
    <source>
        <dbReference type="ARBA" id="ARBA00004123"/>
    </source>
</evidence>
<dbReference type="GO" id="GO:0016020">
    <property type="term" value="C:membrane"/>
    <property type="evidence" value="ECO:0007669"/>
    <property type="project" value="TreeGrafter"/>
</dbReference>
<sequence length="1214" mass="135518">MAPPIRLIYVQPDIENTILYYTYQASNPEKFAARDDDKFIIYGGSASYILRIVNSDQETLRCFSSNYVSIFVLSSSFIIWSNTDNLGVEVPYQLIYLHALDNDFSLYLQVENCDILSSSSSVSVEGIVELKLTESVNNGNTNRLFESLSGKASAIYQAMTICSAMHSDSSSENENEDEDENEDNLGLSKNPPAIEIPLNWLNNSGDDSGTVIGNNGDADDLDEDNNDTTTDDNLVATYEDEKFWSKFWKLPSTCQEINEILTLNELRRVQRQNAVNYITLVQVLCHEIIRRSRQEVWTEGDDDKHILNCIRLLIKLLPPLFELENYFSDVEHALFWDENVAPTKWATLITQTGSLCDKSGSSHHLYSKNSLAVFLMMSLVSLLFTKGFTVSYSNMGGTSFSLWEPGIGLNNAKYAAPIPTIDSNRAEVLKLIIVLCSTSLYLSSSEVISKGSRFLTILVSHTPKVTLLTLVSSLTNITCRSSRSAPVENALHFDKANFTEIRHLLVTYSLQLLTLMISYPIPSGSDLFLDSKLKPRNMARHYMGRIQKEDELRLLAFSSMHILRSPLVKSKESENGALSLIKNVNRPSLWALEIVVLMWELIQCNKHFKALISEKFLADLMVILLYYIFAFHEQHAHKSLVQICAYFLLYLSSELDMIKGLFYPMSFSFYDALPSNYKLSITPLTTRDFLVSQISTILLNNTSLQQSSYIYKPLPSSLLNTLVEILYNLIGPVSKEPLQVHNDSKKKLLNPNPNGGLSYHASSLITQLVGCYSNQSFLLEKPLHLHLVALIVRAICAAIIKHPRSSRMLSFCMLKNEKTYNELWNTVFSFENVFVKGDTIAKIEESTEAETTSKAAEVGTQNAISITRPPSSTPMMMIMKRVIPRNVDNSVIPSLSELESIEASLRPQQPPGMTERAREKKKKDIPIGKSWTGKDSLTVILTIILPHLKSVVKEVCPGDSGMSIDSFDLVKRIENSDFSKIIDEHKNQISYDLLPGTPLEQLKFLWSHLSLGWYISLLLGSVYNAETSVKTFLKSNETTTTTNNNNNNNNTDTVATSSSTTTITTATTTSSSSSCSTTTTATTTTATTEEESSQWIDNALSSINIWGGTRIRLFKVESISNDSFFANFGKSNGVATHQAVPSSTPGSLSDITKRLSDLNMSNTSPAGSGLSTPIEEQESYFESRPYRNSVTSLHSLNSLNRTRSYTTPGNSISH</sequence>
<dbReference type="PANTHER" id="PTHR21575:SF12">
    <property type="entry name" value="PROTEIN HID1"/>
    <property type="match status" value="1"/>
</dbReference>
<feature type="compositionally biased region" description="Acidic residues" evidence="7">
    <location>
        <begin position="217"/>
        <end position="230"/>
    </location>
</feature>
<proteinExistence type="inferred from homology"/>
<dbReference type="InterPro" id="IPR026705">
    <property type="entry name" value="Hid-1/Ecm30"/>
</dbReference>
<keyword evidence="9" id="KW-1185">Reference proteome</keyword>
<dbReference type="Pfam" id="PF03517">
    <property type="entry name" value="Voldacs"/>
    <property type="match status" value="1"/>
</dbReference>
<feature type="region of interest" description="Disordered" evidence="7">
    <location>
        <begin position="166"/>
        <end position="191"/>
    </location>
</feature>
<feature type="region of interest" description="Disordered" evidence="7">
    <location>
        <begin position="207"/>
        <end position="230"/>
    </location>
</feature>
<dbReference type="GO" id="GO:0005634">
    <property type="term" value="C:nucleus"/>
    <property type="evidence" value="ECO:0007669"/>
    <property type="project" value="UniProtKB-SubCell"/>
</dbReference>
<dbReference type="RefSeq" id="XP_049180399.1">
    <property type="nucleotide sequence ID" value="XM_049323791.1"/>
</dbReference>
<name>A0AAI9SWZ7_9ASCO</name>
<evidence type="ECO:0000256" key="5">
    <source>
        <dbReference type="ARBA" id="ARBA00022490"/>
    </source>
</evidence>
<evidence type="ECO:0000256" key="3">
    <source>
        <dbReference type="ARBA" id="ARBA00006172"/>
    </source>
</evidence>
<comment type="similarity">
    <text evidence="3">Belongs to the LOT5 family.</text>
</comment>
<gene>
    <name evidence="8" type="ORF">KGF56_002550</name>
</gene>
<feature type="region of interest" description="Disordered" evidence="7">
    <location>
        <begin position="1161"/>
        <end position="1183"/>
    </location>
</feature>